<sequence length="2667" mass="296515">MEPRLLALLALASVAFAVPIKVPQTNDCATQCKASTKMNYNKGTTYVYDYRVDYSTSMSGASEDSAKLTLTTKAELEVLGPCEMALSLRDTRLFHSDAMGGLKAADGEDNFRRGLEASALRFSYEDGAVEHICTATREEPWVMNVKKGILSAFQNNMDDLRTDQNVTETDVTGTCKTEYKAIDRGYYADTVRKTKDVLSCMDRNDYKTILQMVPYTESSDLQGNPLMKTTHECDQVIERGSYLKSTKCKETHVYRPFSNGQDGVTTFVEQTLTYSTYKQSGYTRKDTISSRDSLLFDHFASRPSVEQARRLTEENLKEICESTSYDVRPETPRLFSELVYALKALDKQTMEEIFGQLKTKSLCPSNNKAFKTFLDALPVVGTSASVSLMTSFLTNEEVDELQAAEWIPSLSFINAPTSEMLLEAKPLIDSDKFRGYALLPVSSMVNNFCFRSNACDQSYAVLSIMASLEKNIPQGCDATSDRFHEILLTLRAIGNAGHASRAVRVITQCLTNSRNPLEIRVAAANAFRRMPCDAESTDLWNTYENADLDSELRIAAYQALMRCPSDATLGKMAASLGGELDEQVGAYVYSHMTNLKQTSDPLKQMVVRAMDNLVIPNKYEASPLKASTNLEASALINKINTGFVAEGNLVWSNEKQVPRSASVNLTVDLFGQSINLVDFGGRVEGLEQLSDSMFGPKAKANSKKAEYRGSFYGRIFGNEMFFLHSDYQKLPNEKLRNQWLDMLITLKQKQELAYTLNKQIMDVSMIIPSVAGLPINVEVNGSAVVDLVLSGKADVMKFSSSPRSLDIDGEIRPSAALEITGTMSVDSHVTKTGLRMRNTLHTSTSLKGRIQLERGELFTVELDSPQEKMEVFDARSKFFILHNNVEQEQKMITENRKEFELCSCDKTAEITGARLCGQISFPNASLKSEGPYFPLTGPSSASLVLHKTDTHTGYKLLVKRITNSRQNVAQISFNTPGSKVNRVILIDLATDYSRKSITAEVATPWKKAEFNGFVINTEELKTISGSLTVDSSDVYGLTAEVKVSGDKKRFHYSPVIEIRRPGADKVRLDGYVAVKGRKSMDVDLSLSGMQKLPYTLKTSVSNGNEEMSFSASASNDGGKSNYSIEASSMLKVPKNKITVLNTKNSLKINTPTKSLVLVDVAAVYKEEPMLLDFDGTLDIHKLMKRPASLKVDIKTQSRKSRGSVYTINTSFKSSPVTGRFTTNISQKKSLSSMKTVLDYTIPKMAKNKITLSGKIKDKSTAIFTKYVVTGDVDVQKNPEYNTDLSLDVSHKKKHTDFDLKIQYGKDKLDTTKRVYLSSVIDRRIRDYTDVKLSYNIEAGAPEYDVQVVLSGKHEHNLNLLDSDVKLTYGADKELKTTIYLKDKSKKKAHVYGQVSVGWPGAEYILNSKLKEEDKNQYVHDITLKNAAGDKHTFDTELKWPNSDSLEFTTKIRLQGQKRVVVSGSAGTNNKQSHASAQFQYGRDVYALSTMAKSLKNRGAEINVELKNPDRRMVLQMNGEKAKHQLDGSIVASWDADRDENKRITLTGSTYNKESRNSISLGGDLAFTSPFEKFENLAGSWKYGSDEAQHDILGKINLGSERNFMTKVNVEKPISLKHLVASIEAETPYKNMLKASANIFHSWEDKVSTVLKGTLNEEHAMLDLEGKGSLKNFAGKATFTSTVENAQEITATASHAIKPEDISVTVEVSHNTQVYRGDLSGHYARTGWDIKTNGDLTFNSPTSKMSTSWEHNNSKRNIHSKFNSKLDEDNLDIQLEASHESSRIEKITGELKIDSSLKPVRDVVISFTHTHGDDMLKTKAELTKKGKTKALSDIKLSKSEGKAGIDFTLKSPFFKDISGNVDATYKNYPISASGEFEWAPAKKVTVQTTVNAERWDDASVDITLTTPASDYKTINLRASNKKEGAELISHANLDYGNRNTIDLETRHAFNDQNKMARLRLSTPFENVRSLETGLRFDGKATDFDSSADFEMVPLVGKFQGSAKYHYGNGMTANLRLDTPYPDYPYFELAASSNEQGRLRKSRIEARLHPREVYSADATYSFDLPISFEANVNSPYPEYDNLGLMIQHNHSPSSVASHGELRYQPDKKIEGDLNADWSSNIEGSMLLTTPFSGYEESKVIVRHQGDMKDFSSHGEIDVAQKKVVADATFKAGYTTDGEFILSSFIPQMERVQVNVMKKGNAKNFKGELSIYVNDEKTEVVYDHKLKKSVLQTSLKLKTPFTETLKLSLEHKGQSDYSFNNDISASYGKKYTLDTDLSLSCDHPNVKSHGSIKYKIGSPQNIARFNFNKFGELKDMTFNSKGSFNDDEINVNGKWKHTDGLEAQVELNTPFENFKSTGINLSHQGHLKAFRSSGRVTYMDNKSISGAIDLTTDVPRQIRLDSNIETPFETFPSASIAFNHDYDEDLKSIKGDISLTTPVAEFGVGSLTYEQTGDISDLTVTTKAKQNGKEVVVLKLKNELENKGVHSKIEFESTMYPDLTLNFDHTEDSSGFITKAHGNLDSDTFSGEVSTSGPIEDIVTSFVVKYNNDAITAMGSLKSKGDYGAVFGVDTPFEGYESSKIEASAALGEDFKDVTGKLTLSTTVNSFGTGEIALDKNGHLDDLDVSVTITKNNVELSNLRVTNTYDESRFTLHLPQEEPLYLSWQPTLTT</sequence>
<dbReference type="Gene3D" id="1.25.10.20">
    <property type="entry name" value="Vitellinogen, superhelical"/>
    <property type="match status" value="1"/>
</dbReference>
<dbReference type="Gene3D" id="2.20.50.20">
    <property type="entry name" value="Lipovitellin. Chain A, domain 3"/>
    <property type="match status" value="1"/>
</dbReference>
<keyword evidence="6" id="KW-0445">Lipid transport</keyword>
<dbReference type="PANTHER" id="PTHR23345">
    <property type="entry name" value="VITELLOGENIN-RELATED"/>
    <property type="match status" value="1"/>
</dbReference>
<protein>
    <recommendedName>
        <fullName evidence="11">Vitellogenin domain-containing protein</fullName>
    </recommendedName>
</protein>
<dbReference type="PROSITE" id="PS51211">
    <property type="entry name" value="VITELLOGENIN"/>
    <property type="match status" value="1"/>
</dbReference>
<keyword evidence="3" id="KW-0964">Secreted</keyword>
<dbReference type="InterPro" id="IPR015816">
    <property type="entry name" value="Vitellinogen_b-sht_N"/>
</dbReference>
<dbReference type="InterPro" id="IPR001747">
    <property type="entry name" value="Vitellogenin_N"/>
</dbReference>
<keyword evidence="7" id="KW-1015">Disulfide bond</keyword>
<dbReference type="SUPFAM" id="SSF56968">
    <property type="entry name" value="Lipovitellin-phosvitin complex, beta-sheet shell regions"/>
    <property type="match status" value="2"/>
</dbReference>
<evidence type="ECO:0000256" key="2">
    <source>
        <dbReference type="ARBA" id="ARBA00022448"/>
    </source>
</evidence>
<dbReference type="Proteomes" id="UP000271974">
    <property type="component" value="Unassembled WGS sequence"/>
</dbReference>
<dbReference type="InterPro" id="IPR009454">
    <property type="entry name" value="Lipid_transpt_open_b-sht"/>
</dbReference>
<dbReference type="InterPro" id="IPR011030">
    <property type="entry name" value="Lipovitellin_superhlx_dom"/>
</dbReference>
<keyword evidence="4 10" id="KW-0732">Signal</keyword>
<keyword evidence="5" id="KW-0758">Storage protein</keyword>
<dbReference type="OrthoDB" id="6484170at2759"/>
<dbReference type="Pfam" id="PF09172">
    <property type="entry name" value="Vit_open_b-sht"/>
    <property type="match status" value="1"/>
</dbReference>
<organism evidence="12 13">
    <name type="scientific">Elysia chlorotica</name>
    <name type="common">Eastern emerald elysia</name>
    <name type="synonym">Sea slug</name>
    <dbReference type="NCBI Taxonomy" id="188477"/>
    <lineage>
        <taxon>Eukaryota</taxon>
        <taxon>Metazoa</taxon>
        <taxon>Spiralia</taxon>
        <taxon>Lophotrochozoa</taxon>
        <taxon>Mollusca</taxon>
        <taxon>Gastropoda</taxon>
        <taxon>Heterobranchia</taxon>
        <taxon>Euthyneura</taxon>
        <taxon>Panpulmonata</taxon>
        <taxon>Sacoglossa</taxon>
        <taxon>Placobranchoidea</taxon>
        <taxon>Plakobranchidae</taxon>
        <taxon>Elysia</taxon>
    </lineage>
</organism>
<dbReference type="STRING" id="188477.A0A3S1BSM6"/>
<gene>
    <name evidence="12" type="ORF">EGW08_004429</name>
</gene>
<evidence type="ECO:0000256" key="8">
    <source>
        <dbReference type="ARBA" id="ARBA00023180"/>
    </source>
</evidence>
<dbReference type="InterPro" id="IPR050733">
    <property type="entry name" value="Vitellogenin/Apolipophorin"/>
</dbReference>
<reference evidence="12 13" key="1">
    <citation type="submission" date="2019-01" db="EMBL/GenBank/DDBJ databases">
        <title>A draft genome assembly of the solar-powered sea slug Elysia chlorotica.</title>
        <authorList>
            <person name="Cai H."/>
            <person name="Li Q."/>
            <person name="Fang X."/>
            <person name="Li J."/>
            <person name="Curtis N.E."/>
            <person name="Altenburger A."/>
            <person name="Shibata T."/>
            <person name="Feng M."/>
            <person name="Maeda T."/>
            <person name="Schwartz J.A."/>
            <person name="Shigenobu S."/>
            <person name="Lundholm N."/>
            <person name="Nishiyama T."/>
            <person name="Yang H."/>
            <person name="Hasebe M."/>
            <person name="Li S."/>
            <person name="Pierce S.K."/>
            <person name="Wang J."/>
        </authorList>
    </citation>
    <scope>NUCLEOTIDE SEQUENCE [LARGE SCALE GENOMIC DNA]</scope>
    <source>
        <strain evidence="12">EC2010</strain>
        <tissue evidence="12">Whole organism of an adult</tissue>
    </source>
</reference>
<dbReference type="Gene3D" id="2.20.80.10">
    <property type="entry name" value="Lipovitellin-phosvitin complex, chain A, domain 4"/>
    <property type="match status" value="1"/>
</dbReference>
<feature type="domain" description="Vitellogenin" evidence="11">
    <location>
        <begin position="40"/>
        <end position="661"/>
    </location>
</feature>
<dbReference type="GO" id="GO:0005576">
    <property type="term" value="C:extracellular region"/>
    <property type="evidence" value="ECO:0007669"/>
    <property type="project" value="UniProtKB-SubCell"/>
</dbReference>
<evidence type="ECO:0000256" key="6">
    <source>
        <dbReference type="ARBA" id="ARBA00023055"/>
    </source>
</evidence>
<keyword evidence="13" id="KW-1185">Reference proteome</keyword>
<evidence type="ECO:0000256" key="7">
    <source>
        <dbReference type="ARBA" id="ARBA00023157"/>
    </source>
</evidence>
<dbReference type="SMART" id="SM01169">
    <property type="entry name" value="DUF1943"/>
    <property type="match status" value="1"/>
</dbReference>
<proteinExistence type="predicted"/>
<dbReference type="Pfam" id="PF06448">
    <property type="entry name" value="DUF1081"/>
    <property type="match status" value="1"/>
</dbReference>
<keyword evidence="2" id="KW-0813">Transport</keyword>
<dbReference type="InterPro" id="IPR015819">
    <property type="entry name" value="Lipid_transp_b-sht_shell"/>
</dbReference>
<dbReference type="PANTHER" id="PTHR23345:SF15">
    <property type="entry name" value="VITELLOGENIN 1-RELATED"/>
    <property type="match status" value="1"/>
</dbReference>
<comment type="caution">
    <text evidence="12">The sequence shown here is derived from an EMBL/GenBank/DDBJ whole genome shotgun (WGS) entry which is preliminary data.</text>
</comment>
<name>A0A3S1BSM6_ELYCH</name>
<evidence type="ECO:0000256" key="4">
    <source>
        <dbReference type="ARBA" id="ARBA00022729"/>
    </source>
</evidence>
<dbReference type="SMART" id="SM00638">
    <property type="entry name" value="LPD_N"/>
    <property type="match status" value="1"/>
</dbReference>
<evidence type="ECO:0000256" key="10">
    <source>
        <dbReference type="SAM" id="SignalP"/>
    </source>
</evidence>
<dbReference type="GO" id="GO:0045735">
    <property type="term" value="F:nutrient reservoir activity"/>
    <property type="evidence" value="ECO:0007669"/>
    <property type="project" value="UniProtKB-KW"/>
</dbReference>
<dbReference type="SUPFAM" id="SSF48431">
    <property type="entry name" value="Lipovitellin-phosvitin complex, superhelical domain"/>
    <property type="match status" value="1"/>
</dbReference>
<dbReference type="EMBL" id="RQTK01000100">
    <property type="protein sequence ID" value="RUS87830.1"/>
    <property type="molecule type" value="Genomic_DNA"/>
</dbReference>
<dbReference type="InterPro" id="IPR015255">
    <property type="entry name" value="Vitellinogen_open_b-sht"/>
</dbReference>
<feature type="chain" id="PRO_5018643016" description="Vitellogenin domain-containing protein" evidence="10">
    <location>
        <begin position="18"/>
        <end position="2667"/>
    </location>
</feature>
<dbReference type="GO" id="GO:0005319">
    <property type="term" value="F:lipid transporter activity"/>
    <property type="evidence" value="ECO:0007669"/>
    <property type="project" value="InterPro"/>
</dbReference>
<evidence type="ECO:0000256" key="3">
    <source>
        <dbReference type="ARBA" id="ARBA00022525"/>
    </source>
</evidence>
<evidence type="ECO:0000256" key="5">
    <source>
        <dbReference type="ARBA" id="ARBA00022761"/>
    </source>
</evidence>
<evidence type="ECO:0000256" key="1">
    <source>
        <dbReference type="ARBA" id="ARBA00004613"/>
    </source>
</evidence>
<evidence type="ECO:0000313" key="12">
    <source>
        <dbReference type="EMBL" id="RUS87830.1"/>
    </source>
</evidence>
<feature type="signal peptide" evidence="10">
    <location>
        <begin position="1"/>
        <end position="17"/>
    </location>
</feature>
<evidence type="ECO:0000259" key="11">
    <source>
        <dbReference type="PROSITE" id="PS51211"/>
    </source>
</evidence>
<accession>A0A3S1BSM6</accession>
<dbReference type="Gene3D" id="2.30.230.10">
    <property type="entry name" value="Lipovitellin, beta-sheet shell regions, chain A"/>
    <property type="match status" value="1"/>
</dbReference>
<evidence type="ECO:0000256" key="9">
    <source>
        <dbReference type="PROSITE-ProRule" id="PRU00557"/>
    </source>
</evidence>
<comment type="subcellular location">
    <subcellularLocation>
        <location evidence="1">Secreted</location>
    </subcellularLocation>
</comment>
<evidence type="ECO:0000313" key="13">
    <source>
        <dbReference type="Proteomes" id="UP000271974"/>
    </source>
</evidence>
<keyword evidence="8" id="KW-0325">Glycoprotein</keyword>
<dbReference type="InterPro" id="IPR015817">
    <property type="entry name" value="Vitellinogen_open_b-sht_sub1"/>
</dbReference>
<comment type="caution">
    <text evidence="9">Lacks conserved residue(s) required for the propagation of feature annotation.</text>
</comment>
<dbReference type="Pfam" id="PF01347">
    <property type="entry name" value="Vitellogenin_N"/>
    <property type="match status" value="1"/>
</dbReference>